<proteinExistence type="predicted"/>
<keyword evidence="2" id="KW-1185">Reference proteome</keyword>
<protein>
    <submittedName>
        <fullName evidence="1">Uncharacterized protein</fullName>
    </submittedName>
</protein>
<dbReference type="OrthoDB" id="5120662at2"/>
<reference evidence="1 2" key="1">
    <citation type="journal article" date="2019" name="Microorganisms">
        <title>Systematic Affiliation and Genome Analysis of Subtercola vilae DB165(T) with Particular Emphasis on Cold Adaptation of an Isolate from a High-Altitude Cold Volcano Lake.</title>
        <authorList>
            <person name="Villalobos A.S."/>
            <person name="Wiese J."/>
            <person name="Imhoff J.F."/>
            <person name="Dorador C."/>
            <person name="Keller A."/>
            <person name="Hentschel U."/>
        </authorList>
    </citation>
    <scope>NUCLEOTIDE SEQUENCE [LARGE SCALE GENOMIC DNA]</scope>
    <source>
        <strain evidence="1 2">DB165</strain>
    </source>
</reference>
<accession>A0A4T2C742</accession>
<name>A0A4T2C742_9MICO</name>
<gene>
    <name evidence="1" type="ORF">D4765_07050</name>
</gene>
<dbReference type="AlphaFoldDB" id="A0A4T2C742"/>
<dbReference type="RefSeq" id="WP_136641575.1">
    <property type="nucleotide sequence ID" value="NZ_QYRT01000009.1"/>
</dbReference>
<comment type="caution">
    <text evidence="1">The sequence shown here is derived from an EMBL/GenBank/DDBJ whole genome shotgun (WGS) entry which is preliminary data.</text>
</comment>
<organism evidence="1 2">
    <name type="scientific">Subtercola vilae</name>
    <dbReference type="NCBI Taxonomy" id="2056433"/>
    <lineage>
        <taxon>Bacteria</taxon>
        <taxon>Bacillati</taxon>
        <taxon>Actinomycetota</taxon>
        <taxon>Actinomycetes</taxon>
        <taxon>Micrococcales</taxon>
        <taxon>Microbacteriaceae</taxon>
        <taxon>Subtercola</taxon>
    </lineage>
</organism>
<sequence>MHTIQVRPALWRVVRTDGSLAGYIEQVPVADSARFEARRLVASTRRQNTVGDFSSIDDAVLCFG</sequence>
<dbReference type="Proteomes" id="UP000306192">
    <property type="component" value="Unassembled WGS sequence"/>
</dbReference>
<dbReference type="EMBL" id="QYRT01000009">
    <property type="protein sequence ID" value="TIH38326.1"/>
    <property type="molecule type" value="Genomic_DNA"/>
</dbReference>
<evidence type="ECO:0000313" key="2">
    <source>
        <dbReference type="Proteomes" id="UP000306192"/>
    </source>
</evidence>
<evidence type="ECO:0000313" key="1">
    <source>
        <dbReference type="EMBL" id="TIH38326.1"/>
    </source>
</evidence>